<dbReference type="Proteomes" id="UP000013165">
    <property type="component" value="Unassembled WGS sequence"/>
</dbReference>
<accession>N6WMR2</accession>
<gene>
    <name evidence="2" type="ORF">J057_15090</name>
</gene>
<dbReference type="InterPro" id="IPR002654">
    <property type="entry name" value="Glyco_trans_25"/>
</dbReference>
<dbReference type="AlphaFoldDB" id="N6WMR2"/>
<dbReference type="EMBL" id="APLQ01000014">
    <property type="protein sequence ID" value="ENO12736.1"/>
    <property type="molecule type" value="Genomic_DNA"/>
</dbReference>
<name>N6WMR2_9GAMM</name>
<dbReference type="PATRIC" id="fig|626887.3.peg.3011"/>
<protein>
    <recommendedName>
        <fullName evidence="1">Glycosyl transferase family 25 domain-containing protein</fullName>
    </recommendedName>
</protein>
<dbReference type="OrthoDB" id="9816113at2"/>
<evidence type="ECO:0000313" key="2">
    <source>
        <dbReference type="EMBL" id="ENO12736.1"/>
    </source>
</evidence>
<dbReference type="eggNOG" id="COG3306">
    <property type="taxonomic scope" value="Bacteria"/>
</dbReference>
<comment type="caution">
    <text evidence="2">The sequence shown here is derived from an EMBL/GenBank/DDBJ whole genome shotgun (WGS) entry which is preliminary data.</text>
</comment>
<sequence>MDIFVINMEKDTARLDFMRKQLGDMGLDFVRVDAVNGHTLPEIDAEAFRAARPRDGVKSWSRGKIGCFSSHFKAWEHCAKAEGAHSLIIEDDLHVSSQLKALLSSTDWIPEEADIIRLEVSTNFVRLAKKPDVTVADRNIFRLRSTSWCAGSYILKKTTAQKLINIDKKRHCPIDMFLFSFEDSPVARELNIFQCVPAITQQDKYKGEGALSLGSNIEKLRKQDSPLVRRLKELRNPAQVVLWMKKLVLNYRRVRFQ</sequence>
<keyword evidence="3" id="KW-1185">Reference proteome</keyword>
<dbReference type="HOGENOM" id="CLU_071269_1_0_6"/>
<dbReference type="Pfam" id="PF01755">
    <property type="entry name" value="Glyco_transf_25"/>
    <property type="match status" value="1"/>
</dbReference>
<dbReference type="CDD" id="cd06532">
    <property type="entry name" value="Glyco_transf_25"/>
    <property type="match status" value="1"/>
</dbReference>
<dbReference type="STRING" id="626887.J057_15090"/>
<dbReference type="RefSeq" id="WP_004580966.1">
    <property type="nucleotide sequence ID" value="NZ_AP028878.1"/>
</dbReference>
<reference evidence="2 3" key="1">
    <citation type="journal article" date="2013" name="Genome Announc.">
        <title>Genome Sequence of the Polycyclic Aromatic Hydrocarbon-Degrading Bacterium Strain Marinobacter nanhaiticus D15-8WT.</title>
        <authorList>
            <person name="Cui Z."/>
            <person name="Gao W."/>
            <person name="Li Q."/>
            <person name="Xu G."/>
            <person name="Zheng L."/>
        </authorList>
    </citation>
    <scope>NUCLEOTIDE SEQUENCE [LARGE SCALE GENOMIC DNA]</scope>
    <source>
        <strain evidence="2 3">D15-8W</strain>
    </source>
</reference>
<feature type="domain" description="Glycosyl transferase family 25" evidence="1">
    <location>
        <begin position="2"/>
        <end position="177"/>
    </location>
</feature>
<evidence type="ECO:0000313" key="3">
    <source>
        <dbReference type="Proteomes" id="UP000013165"/>
    </source>
</evidence>
<proteinExistence type="predicted"/>
<organism evidence="2 3">
    <name type="scientific">Marinobacter nanhaiticus D15-8W</name>
    <dbReference type="NCBI Taxonomy" id="626887"/>
    <lineage>
        <taxon>Bacteria</taxon>
        <taxon>Pseudomonadati</taxon>
        <taxon>Pseudomonadota</taxon>
        <taxon>Gammaproteobacteria</taxon>
        <taxon>Pseudomonadales</taxon>
        <taxon>Marinobacteraceae</taxon>
        <taxon>Marinobacter</taxon>
    </lineage>
</organism>
<evidence type="ECO:0000259" key="1">
    <source>
        <dbReference type="Pfam" id="PF01755"/>
    </source>
</evidence>